<dbReference type="Proteomes" id="UP000004995">
    <property type="component" value="Unassembled WGS sequence"/>
</dbReference>
<dbReference type="InParanoid" id="A0A0Q3VPD8"/>
<evidence type="ECO:0000313" key="1">
    <source>
        <dbReference type="EnsemblPlants" id="KQL25979"/>
    </source>
</evidence>
<protein>
    <submittedName>
        <fullName evidence="1">Uncharacterized protein</fullName>
    </submittedName>
</protein>
<dbReference type="AlphaFoldDB" id="A0A0Q3VPD8"/>
<dbReference type="EMBL" id="AGNK02001268">
    <property type="status" value="NOT_ANNOTATED_CDS"/>
    <property type="molecule type" value="Genomic_DNA"/>
</dbReference>
<dbReference type="Gramene" id="KQL25979">
    <property type="protein sequence ID" value="KQL25979"/>
    <property type="gene ID" value="SETIT_0290022mg"/>
</dbReference>
<evidence type="ECO:0000313" key="2">
    <source>
        <dbReference type="Proteomes" id="UP000004995"/>
    </source>
</evidence>
<accession>A0A0Q3VPD8</accession>
<keyword evidence="2" id="KW-1185">Reference proteome</keyword>
<proteinExistence type="predicted"/>
<name>A0A0Q3VPD8_SETIT</name>
<sequence length="22" mass="2355">QDHLPAYAAIRPNSNFGGAKNI</sequence>
<dbReference type="EnsemblPlants" id="KQL25979">
    <property type="protein sequence ID" value="KQL25979"/>
    <property type="gene ID" value="SETIT_0290022mg"/>
</dbReference>
<dbReference type="ExpressionAtlas" id="A0A0Q3VPD8">
    <property type="expression patterns" value="baseline"/>
</dbReference>
<reference evidence="2" key="1">
    <citation type="journal article" date="2012" name="Nat. Biotechnol.">
        <title>Reference genome sequence of the model plant Setaria.</title>
        <authorList>
            <person name="Bennetzen J.L."/>
            <person name="Schmutz J."/>
            <person name="Wang H."/>
            <person name="Percifield R."/>
            <person name="Hawkins J."/>
            <person name="Pontaroli A.C."/>
            <person name="Estep M."/>
            <person name="Feng L."/>
            <person name="Vaughn J.N."/>
            <person name="Grimwood J."/>
            <person name="Jenkins J."/>
            <person name="Barry K."/>
            <person name="Lindquist E."/>
            <person name="Hellsten U."/>
            <person name="Deshpande S."/>
            <person name="Wang X."/>
            <person name="Wu X."/>
            <person name="Mitros T."/>
            <person name="Triplett J."/>
            <person name="Yang X."/>
            <person name="Ye C.Y."/>
            <person name="Mauro-Herrera M."/>
            <person name="Wang L."/>
            <person name="Li P."/>
            <person name="Sharma M."/>
            <person name="Sharma R."/>
            <person name="Ronald P.C."/>
            <person name="Panaud O."/>
            <person name="Kellogg E.A."/>
            <person name="Brutnell T.P."/>
            <person name="Doust A.N."/>
            <person name="Tuskan G.A."/>
            <person name="Rokhsar D."/>
            <person name="Devos K.M."/>
        </authorList>
    </citation>
    <scope>NUCLEOTIDE SEQUENCE [LARGE SCALE GENOMIC DNA]</scope>
    <source>
        <strain evidence="2">cv. Yugu1</strain>
    </source>
</reference>
<reference evidence="1" key="2">
    <citation type="submission" date="2018-08" db="UniProtKB">
        <authorList>
            <consortium name="EnsemblPlants"/>
        </authorList>
    </citation>
    <scope>IDENTIFICATION</scope>
    <source>
        <strain evidence="1">Yugu1</strain>
    </source>
</reference>
<organism evidence="1 2">
    <name type="scientific">Setaria italica</name>
    <name type="common">Foxtail millet</name>
    <name type="synonym">Panicum italicum</name>
    <dbReference type="NCBI Taxonomy" id="4555"/>
    <lineage>
        <taxon>Eukaryota</taxon>
        <taxon>Viridiplantae</taxon>
        <taxon>Streptophyta</taxon>
        <taxon>Embryophyta</taxon>
        <taxon>Tracheophyta</taxon>
        <taxon>Spermatophyta</taxon>
        <taxon>Magnoliopsida</taxon>
        <taxon>Liliopsida</taxon>
        <taxon>Poales</taxon>
        <taxon>Poaceae</taxon>
        <taxon>PACMAD clade</taxon>
        <taxon>Panicoideae</taxon>
        <taxon>Panicodae</taxon>
        <taxon>Paniceae</taxon>
        <taxon>Cenchrinae</taxon>
        <taxon>Setaria</taxon>
    </lineage>
</organism>